<name>A0A6J6Q186_9ZZZZ</name>
<organism evidence="7">
    <name type="scientific">freshwater metagenome</name>
    <dbReference type="NCBI Taxonomy" id="449393"/>
    <lineage>
        <taxon>unclassified sequences</taxon>
        <taxon>metagenomes</taxon>
        <taxon>ecological metagenomes</taxon>
    </lineage>
</organism>
<reference evidence="7" key="1">
    <citation type="submission" date="2020-05" db="EMBL/GenBank/DDBJ databases">
        <authorList>
            <person name="Chiriac C."/>
            <person name="Salcher M."/>
            <person name="Ghai R."/>
            <person name="Kavagutti S V."/>
        </authorList>
    </citation>
    <scope>NUCLEOTIDE SEQUENCE</scope>
</reference>
<dbReference type="SUPFAM" id="SSF51306">
    <property type="entry name" value="LexA/Signal peptidase"/>
    <property type="match status" value="1"/>
</dbReference>
<evidence type="ECO:0000256" key="5">
    <source>
        <dbReference type="SAM" id="Phobius"/>
    </source>
</evidence>
<keyword evidence="5" id="KW-1133">Transmembrane helix</keyword>
<dbReference type="InterPro" id="IPR019533">
    <property type="entry name" value="Peptidase_S26"/>
</dbReference>
<proteinExistence type="inferred from homology"/>
<dbReference type="PANTHER" id="PTHR43390">
    <property type="entry name" value="SIGNAL PEPTIDASE I"/>
    <property type="match status" value="1"/>
</dbReference>
<comment type="similarity">
    <text evidence="2">Belongs to the peptidase S26 family.</text>
</comment>
<dbReference type="CDD" id="cd06530">
    <property type="entry name" value="S26_SPase_I"/>
    <property type="match status" value="1"/>
</dbReference>
<evidence type="ECO:0000259" key="6">
    <source>
        <dbReference type="Pfam" id="PF10502"/>
    </source>
</evidence>
<feature type="domain" description="Peptidase S26" evidence="6">
    <location>
        <begin position="16"/>
        <end position="208"/>
    </location>
</feature>
<accession>A0A6J6Q186</accession>
<dbReference type="GO" id="GO:0009003">
    <property type="term" value="F:signal peptidase activity"/>
    <property type="evidence" value="ECO:0007669"/>
    <property type="project" value="UniProtKB-EC"/>
</dbReference>
<dbReference type="AlphaFoldDB" id="A0A6J6Q186"/>
<dbReference type="GO" id="GO:0016020">
    <property type="term" value="C:membrane"/>
    <property type="evidence" value="ECO:0007669"/>
    <property type="project" value="InterPro"/>
</dbReference>
<feature type="transmembrane region" description="Helical" evidence="5">
    <location>
        <begin position="20"/>
        <end position="41"/>
    </location>
</feature>
<dbReference type="GO" id="GO:0006465">
    <property type="term" value="P:signal peptide processing"/>
    <property type="evidence" value="ECO:0007669"/>
    <property type="project" value="InterPro"/>
</dbReference>
<sequence length="227" mass="24743">MKLPFKVPAKGSLLREIPVLIVTAIVISVVLKAFLIQAFYIPSGSMENTLRINDRVIVNKLGMHLGNIGRGDVVVFKDPGGWLPEPYVSDEVSFGQRIKNGFVAIGLLPDPADQDLIKRTIGVAGDTVKCCDKQGRLSVNGVPIDEKYIYPGNTPSDLAFEVKVPKGSIWVMGDHRGASEDSRYHQGDPRKGMVPLDDVIGRAVAVVWPVGHAKTLQRPEVLTNIKP</sequence>
<dbReference type="EC" id="3.4.21.89" evidence="3"/>
<dbReference type="PRINTS" id="PR00727">
    <property type="entry name" value="LEADERPTASE"/>
</dbReference>
<evidence type="ECO:0000256" key="4">
    <source>
        <dbReference type="ARBA" id="ARBA00022801"/>
    </source>
</evidence>
<dbReference type="InterPro" id="IPR000223">
    <property type="entry name" value="Pept_S26A_signal_pept_1"/>
</dbReference>
<evidence type="ECO:0000313" key="7">
    <source>
        <dbReference type="EMBL" id="CAB4701904.1"/>
    </source>
</evidence>
<evidence type="ECO:0000256" key="1">
    <source>
        <dbReference type="ARBA" id="ARBA00000677"/>
    </source>
</evidence>
<dbReference type="InterPro" id="IPR036286">
    <property type="entry name" value="LexA/Signal_pep-like_sf"/>
</dbReference>
<dbReference type="Gene3D" id="2.10.109.10">
    <property type="entry name" value="Umud Fragment, subunit A"/>
    <property type="match status" value="1"/>
</dbReference>
<dbReference type="NCBIfam" id="TIGR02227">
    <property type="entry name" value="sigpep_I_bact"/>
    <property type="match status" value="1"/>
</dbReference>
<evidence type="ECO:0000256" key="2">
    <source>
        <dbReference type="ARBA" id="ARBA00009370"/>
    </source>
</evidence>
<comment type="catalytic activity">
    <reaction evidence="1">
        <text>Cleavage of hydrophobic, N-terminal signal or leader sequences from secreted and periplasmic proteins.</text>
        <dbReference type="EC" id="3.4.21.89"/>
    </reaction>
</comment>
<dbReference type="GO" id="GO:0004252">
    <property type="term" value="F:serine-type endopeptidase activity"/>
    <property type="evidence" value="ECO:0007669"/>
    <property type="project" value="InterPro"/>
</dbReference>
<dbReference type="Pfam" id="PF10502">
    <property type="entry name" value="Peptidase_S26"/>
    <property type="match status" value="1"/>
</dbReference>
<dbReference type="PANTHER" id="PTHR43390:SF1">
    <property type="entry name" value="CHLOROPLAST PROCESSING PEPTIDASE"/>
    <property type="match status" value="1"/>
</dbReference>
<keyword evidence="5" id="KW-0472">Membrane</keyword>
<gene>
    <name evidence="7" type="ORF">UFOPK2593_00673</name>
</gene>
<dbReference type="EMBL" id="CAEZXW010000033">
    <property type="protein sequence ID" value="CAB4701904.1"/>
    <property type="molecule type" value="Genomic_DNA"/>
</dbReference>
<keyword evidence="5" id="KW-0812">Transmembrane</keyword>
<dbReference type="InterPro" id="IPR019758">
    <property type="entry name" value="Pept_S26A_signal_pept_1_CS"/>
</dbReference>
<evidence type="ECO:0000256" key="3">
    <source>
        <dbReference type="ARBA" id="ARBA00013208"/>
    </source>
</evidence>
<dbReference type="PROSITE" id="PS00761">
    <property type="entry name" value="SPASE_I_3"/>
    <property type="match status" value="1"/>
</dbReference>
<keyword evidence="4" id="KW-0378">Hydrolase</keyword>
<protein>
    <recommendedName>
        <fullName evidence="3">signal peptidase I</fullName>
        <ecNumber evidence="3">3.4.21.89</ecNumber>
    </recommendedName>
</protein>